<dbReference type="CDD" id="cd05120">
    <property type="entry name" value="APH_ChoK_like"/>
    <property type="match status" value="1"/>
</dbReference>
<keyword evidence="3" id="KW-0808">Transferase</keyword>
<dbReference type="GeneID" id="85315597"/>
<feature type="domain" description="Aminoglycoside phosphotransferase" evidence="2">
    <location>
        <begin position="71"/>
        <end position="233"/>
    </location>
</feature>
<evidence type="ECO:0000313" key="3">
    <source>
        <dbReference type="EMBL" id="KAK1768750.1"/>
    </source>
</evidence>
<dbReference type="SUPFAM" id="SSF56112">
    <property type="entry name" value="Protein kinase-like (PK-like)"/>
    <property type="match status" value="1"/>
</dbReference>
<dbReference type="Proteomes" id="UP001244011">
    <property type="component" value="Unassembled WGS sequence"/>
</dbReference>
<reference evidence="3" key="1">
    <citation type="submission" date="2023-06" db="EMBL/GenBank/DDBJ databases">
        <title>Genome-scale phylogeny and comparative genomics of the fungal order Sordariales.</title>
        <authorList>
            <consortium name="Lawrence Berkeley National Laboratory"/>
            <person name="Hensen N."/>
            <person name="Bonometti L."/>
            <person name="Westerberg I."/>
            <person name="Brannstrom I.O."/>
            <person name="Guillou S."/>
            <person name="Cros-Aarteil S."/>
            <person name="Calhoun S."/>
            <person name="Haridas S."/>
            <person name="Kuo A."/>
            <person name="Mondo S."/>
            <person name="Pangilinan J."/>
            <person name="Riley R."/>
            <person name="Labutti K."/>
            <person name="Andreopoulos B."/>
            <person name="Lipzen A."/>
            <person name="Chen C."/>
            <person name="Yanf M."/>
            <person name="Daum C."/>
            <person name="Ng V."/>
            <person name="Clum A."/>
            <person name="Steindorff A."/>
            <person name="Ohm R."/>
            <person name="Martin F."/>
            <person name="Silar P."/>
            <person name="Natvig D."/>
            <person name="Lalanne C."/>
            <person name="Gautier V."/>
            <person name="Ament-Velasquez S.L."/>
            <person name="Kruys A."/>
            <person name="Hutchinson M.I."/>
            <person name="Powell A.J."/>
            <person name="Barry K."/>
            <person name="Miller A.N."/>
            <person name="Grigoriev I.V."/>
            <person name="Debuchy R."/>
            <person name="Gladieux P."/>
            <person name="Thoren M.H."/>
            <person name="Johannesson H."/>
        </authorList>
    </citation>
    <scope>NUCLEOTIDE SEQUENCE</scope>
    <source>
        <strain evidence="3">8032-3</strain>
    </source>
</reference>
<keyword evidence="3" id="KW-0418">Kinase</keyword>
<dbReference type="InterPro" id="IPR011009">
    <property type="entry name" value="Kinase-like_dom_sf"/>
</dbReference>
<evidence type="ECO:0000259" key="2">
    <source>
        <dbReference type="Pfam" id="PF01636"/>
    </source>
</evidence>
<dbReference type="InterPro" id="IPR002575">
    <property type="entry name" value="Aminoglycoside_PTrfase"/>
</dbReference>
<accession>A0AAJ0FQ33</accession>
<comment type="caution">
    <text evidence="3">The sequence shown here is derived from an EMBL/GenBank/DDBJ whole genome shotgun (WGS) entry which is preliminary data.</text>
</comment>
<evidence type="ECO:0000313" key="4">
    <source>
        <dbReference type="Proteomes" id="UP001244011"/>
    </source>
</evidence>
<dbReference type="InterPro" id="IPR051678">
    <property type="entry name" value="AGP_Transferase"/>
</dbReference>
<name>A0AAJ0FQ33_9PEZI</name>
<evidence type="ECO:0000256" key="1">
    <source>
        <dbReference type="SAM" id="MobiDB-lite"/>
    </source>
</evidence>
<dbReference type="PANTHER" id="PTHR21310:SF58">
    <property type="entry name" value="AMINOGLYCOSIDE PHOSPHOTRANSFERASE DOMAIN-CONTAINING PROTEIN"/>
    <property type="match status" value="1"/>
</dbReference>
<organism evidence="3 4">
    <name type="scientific">Phialemonium atrogriseum</name>
    <dbReference type="NCBI Taxonomy" id="1093897"/>
    <lineage>
        <taxon>Eukaryota</taxon>
        <taxon>Fungi</taxon>
        <taxon>Dikarya</taxon>
        <taxon>Ascomycota</taxon>
        <taxon>Pezizomycotina</taxon>
        <taxon>Sordariomycetes</taxon>
        <taxon>Sordariomycetidae</taxon>
        <taxon>Cephalothecales</taxon>
        <taxon>Cephalothecaceae</taxon>
        <taxon>Phialemonium</taxon>
    </lineage>
</organism>
<dbReference type="EMBL" id="MU839004">
    <property type="protein sequence ID" value="KAK1768750.1"/>
    <property type="molecule type" value="Genomic_DNA"/>
</dbReference>
<dbReference type="Gene3D" id="3.90.1200.10">
    <property type="match status" value="1"/>
</dbReference>
<dbReference type="GO" id="GO:0016301">
    <property type="term" value="F:kinase activity"/>
    <property type="evidence" value="ECO:0007669"/>
    <property type="project" value="UniProtKB-KW"/>
</dbReference>
<dbReference type="AlphaFoldDB" id="A0AAJ0FQ33"/>
<gene>
    <name evidence="3" type="ORF">QBC33DRAFT_610118</name>
</gene>
<sequence length="269" mass="30354">MAEPRDSSPPSLKERLRQRRKQMGRARSPNRDEPVDGNALEEGTVVLHEMFARMVTLHPGNIAKKSGKSICLQEADALRVAESAGLPVPHVHSAETTSDGKNYISMDYIKGQVLSDIWTGLSGEEKKAISSQLRDILVIMRSIPAPEAHIGGCAGEKKEFNDYLLASLFPQIPSPIYAAFSRRLRTNHRIVFTHADLSPRNIIVRDAKVVGIIDWEDAGWYPEYWEYVKFFQRSTTEDGDWRCHADDIFPCGYPDELVDYIALSKWQSP</sequence>
<proteinExistence type="predicted"/>
<dbReference type="PANTHER" id="PTHR21310">
    <property type="entry name" value="AMINOGLYCOSIDE PHOSPHOTRANSFERASE-RELATED-RELATED"/>
    <property type="match status" value="1"/>
</dbReference>
<dbReference type="Pfam" id="PF01636">
    <property type="entry name" value="APH"/>
    <property type="match status" value="1"/>
</dbReference>
<feature type="region of interest" description="Disordered" evidence="1">
    <location>
        <begin position="1"/>
        <end position="39"/>
    </location>
</feature>
<protein>
    <submittedName>
        <fullName evidence="3">Kinase-like domain-containing protein</fullName>
    </submittedName>
</protein>
<keyword evidence="4" id="KW-1185">Reference proteome</keyword>
<dbReference type="RefSeq" id="XP_060284963.1">
    <property type="nucleotide sequence ID" value="XM_060432410.1"/>
</dbReference>